<reference evidence="2 3" key="1">
    <citation type="submission" date="2020-08" db="EMBL/GenBank/DDBJ databases">
        <title>Genomic Encyclopedia of Type Strains, Phase IV (KMG-IV): sequencing the most valuable type-strain genomes for metagenomic binning, comparative biology and taxonomic classification.</title>
        <authorList>
            <person name="Goeker M."/>
        </authorList>
    </citation>
    <scope>NUCLEOTIDE SEQUENCE [LARGE SCALE GENOMIC DNA]</scope>
    <source>
        <strain evidence="2 3">DSM 100734</strain>
    </source>
</reference>
<dbReference type="Proteomes" id="UP000547879">
    <property type="component" value="Unassembled WGS sequence"/>
</dbReference>
<evidence type="ECO:0000313" key="3">
    <source>
        <dbReference type="Proteomes" id="UP000547879"/>
    </source>
</evidence>
<dbReference type="AlphaFoldDB" id="A0A7W9Y2Z2"/>
<keyword evidence="3" id="KW-1185">Reference proteome</keyword>
<sequence>MEKKGPLARRAISLQTDFEVSIIAPICPRELSTVVHLVAFSPCGFGAVSSDTQGRSVFGITAPDPSPQAGTNAFQRESLTFPPIDPTSQFN</sequence>
<accession>A0A7W9Y2Z2</accession>
<feature type="region of interest" description="Disordered" evidence="1">
    <location>
        <begin position="58"/>
        <end position="91"/>
    </location>
</feature>
<evidence type="ECO:0000313" key="2">
    <source>
        <dbReference type="EMBL" id="MBB6161056.1"/>
    </source>
</evidence>
<dbReference type="RefSeq" id="WP_183989832.1">
    <property type="nucleotide sequence ID" value="NZ_BMHW01000001.1"/>
</dbReference>
<comment type="caution">
    <text evidence="2">The sequence shown here is derived from an EMBL/GenBank/DDBJ whole genome shotgun (WGS) entry which is preliminary data.</text>
</comment>
<evidence type="ECO:0000256" key="1">
    <source>
        <dbReference type="SAM" id="MobiDB-lite"/>
    </source>
</evidence>
<gene>
    <name evidence="2" type="ORF">HNQ72_000853</name>
</gene>
<organism evidence="2 3">
    <name type="scientific">Rhizobium wenxiniae</name>
    <dbReference type="NCBI Taxonomy" id="1737357"/>
    <lineage>
        <taxon>Bacteria</taxon>
        <taxon>Pseudomonadati</taxon>
        <taxon>Pseudomonadota</taxon>
        <taxon>Alphaproteobacteria</taxon>
        <taxon>Hyphomicrobiales</taxon>
        <taxon>Rhizobiaceae</taxon>
        <taxon>Rhizobium/Agrobacterium group</taxon>
        <taxon>Rhizobium</taxon>
    </lineage>
</organism>
<protein>
    <submittedName>
        <fullName evidence="2">Uncharacterized protein</fullName>
    </submittedName>
</protein>
<name>A0A7W9Y2Z2_9HYPH</name>
<feature type="compositionally biased region" description="Polar residues" evidence="1">
    <location>
        <begin position="68"/>
        <end position="78"/>
    </location>
</feature>
<proteinExistence type="predicted"/>
<dbReference type="EMBL" id="JACHEG010000001">
    <property type="protein sequence ID" value="MBB6161056.1"/>
    <property type="molecule type" value="Genomic_DNA"/>
</dbReference>